<gene>
    <name evidence="1" type="ORF">EJ08DRAFT_458569</name>
</gene>
<dbReference type="PANTHER" id="PTHR38797">
    <property type="entry name" value="NUCLEAR PORE COMPLEX PROTEIN NUP85-RELATED"/>
    <property type="match status" value="1"/>
</dbReference>
<proteinExistence type="predicted"/>
<comment type="caution">
    <text evidence="1">The sequence shown here is derived from an EMBL/GenBank/DDBJ whole genome shotgun (WGS) entry which is preliminary data.</text>
</comment>
<dbReference type="InterPro" id="IPR053204">
    <property type="entry name" value="Oxopyrrolidines_Biosynth-assoc"/>
</dbReference>
<dbReference type="InterPro" id="IPR022085">
    <property type="entry name" value="OpdG"/>
</dbReference>
<dbReference type="Pfam" id="PF12311">
    <property type="entry name" value="DUF3632"/>
    <property type="match status" value="1"/>
</dbReference>
<evidence type="ECO:0000313" key="2">
    <source>
        <dbReference type="Proteomes" id="UP000800235"/>
    </source>
</evidence>
<organism evidence="1 2">
    <name type="scientific">Tothia fuscella</name>
    <dbReference type="NCBI Taxonomy" id="1048955"/>
    <lineage>
        <taxon>Eukaryota</taxon>
        <taxon>Fungi</taxon>
        <taxon>Dikarya</taxon>
        <taxon>Ascomycota</taxon>
        <taxon>Pezizomycotina</taxon>
        <taxon>Dothideomycetes</taxon>
        <taxon>Pleosporomycetidae</taxon>
        <taxon>Venturiales</taxon>
        <taxon>Cylindrosympodiaceae</taxon>
        <taxon>Tothia</taxon>
    </lineage>
</organism>
<keyword evidence="2" id="KW-1185">Reference proteome</keyword>
<dbReference type="Proteomes" id="UP000800235">
    <property type="component" value="Unassembled WGS sequence"/>
</dbReference>
<dbReference type="OrthoDB" id="5403091at2759"/>
<protein>
    <submittedName>
        <fullName evidence="1">Uncharacterized protein</fullName>
    </submittedName>
</protein>
<dbReference type="PANTHER" id="PTHR38797:SF7">
    <property type="entry name" value="TRANSCRIPTION FACTOR DOMAIN-CONTAINING PROTEIN"/>
    <property type="match status" value="1"/>
</dbReference>
<reference evidence="1" key="1">
    <citation type="journal article" date="2020" name="Stud. Mycol.">
        <title>101 Dothideomycetes genomes: a test case for predicting lifestyles and emergence of pathogens.</title>
        <authorList>
            <person name="Haridas S."/>
            <person name="Albert R."/>
            <person name="Binder M."/>
            <person name="Bloem J."/>
            <person name="Labutti K."/>
            <person name="Salamov A."/>
            <person name="Andreopoulos B."/>
            <person name="Baker S."/>
            <person name="Barry K."/>
            <person name="Bills G."/>
            <person name="Bluhm B."/>
            <person name="Cannon C."/>
            <person name="Castanera R."/>
            <person name="Culley D."/>
            <person name="Daum C."/>
            <person name="Ezra D."/>
            <person name="Gonzalez J."/>
            <person name="Henrissat B."/>
            <person name="Kuo A."/>
            <person name="Liang C."/>
            <person name="Lipzen A."/>
            <person name="Lutzoni F."/>
            <person name="Magnuson J."/>
            <person name="Mondo S."/>
            <person name="Nolan M."/>
            <person name="Ohm R."/>
            <person name="Pangilinan J."/>
            <person name="Park H.-J."/>
            <person name="Ramirez L."/>
            <person name="Alfaro M."/>
            <person name="Sun H."/>
            <person name="Tritt A."/>
            <person name="Yoshinaga Y."/>
            <person name="Zwiers L.-H."/>
            <person name="Turgeon B."/>
            <person name="Goodwin S."/>
            <person name="Spatafora J."/>
            <person name="Crous P."/>
            <person name="Grigoriev I."/>
        </authorList>
    </citation>
    <scope>NUCLEOTIDE SEQUENCE</scope>
    <source>
        <strain evidence="1">CBS 130266</strain>
    </source>
</reference>
<dbReference type="AlphaFoldDB" id="A0A9P4NIK6"/>
<sequence>MAAQLNYYNTMKDEIDSQVTKGDASGIWKTFEGYSKIVSSGVSGYSRDAQTLEAQLHLLWYILMQGTRNTEPESLGHYHMVHTILYMRELGTISQEAVVEEVSTPGKKLWTDLPYLIDDIEIAWRQSNTNPMQTRNFVAFLAKMLAVGIEENDLAELARESLYGATQEEASRLSRIDNLHIALTWFTYASDKITTISCRSLYGMSPGGWLALQEKLAGLAAGNDGEVAFLALEVYLKLYECAWRT</sequence>
<accession>A0A9P4NIK6</accession>
<name>A0A9P4NIK6_9PEZI</name>
<evidence type="ECO:0000313" key="1">
    <source>
        <dbReference type="EMBL" id="KAF2423078.1"/>
    </source>
</evidence>
<dbReference type="EMBL" id="MU007085">
    <property type="protein sequence ID" value="KAF2423078.1"/>
    <property type="molecule type" value="Genomic_DNA"/>
</dbReference>